<feature type="compositionally biased region" description="Polar residues" evidence="1">
    <location>
        <begin position="7"/>
        <end position="17"/>
    </location>
</feature>
<comment type="caution">
    <text evidence="2">The sequence shown here is derived from an EMBL/GenBank/DDBJ whole genome shotgun (WGS) entry which is preliminary data.</text>
</comment>
<reference evidence="2 3" key="1">
    <citation type="submission" date="2016-10" db="EMBL/GenBank/DDBJ databases">
        <title>Genome sequence of the basidiomycete white-rot fungus Trametes pubescens.</title>
        <authorList>
            <person name="Makela M.R."/>
            <person name="Granchi Z."/>
            <person name="Peng M."/>
            <person name="De Vries R.P."/>
            <person name="Grigoriev I."/>
            <person name="Riley R."/>
            <person name="Hilden K."/>
        </authorList>
    </citation>
    <scope>NUCLEOTIDE SEQUENCE [LARGE SCALE GENOMIC DNA]</scope>
    <source>
        <strain evidence="2 3">FBCC735</strain>
    </source>
</reference>
<evidence type="ECO:0000256" key="1">
    <source>
        <dbReference type="SAM" id="MobiDB-lite"/>
    </source>
</evidence>
<evidence type="ECO:0000313" key="2">
    <source>
        <dbReference type="EMBL" id="OJT07870.1"/>
    </source>
</evidence>
<feature type="non-terminal residue" evidence="2">
    <location>
        <position position="1"/>
    </location>
</feature>
<feature type="non-terminal residue" evidence="2">
    <location>
        <position position="118"/>
    </location>
</feature>
<proteinExistence type="predicted"/>
<accession>A0A1M2VJX0</accession>
<name>A0A1M2VJX0_TRAPU</name>
<gene>
    <name evidence="2" type="ORF">TRAPUB_1272</name>
</gene>
<organism evidence="2 3">
    <name type="scientific">Trametes pubescens</name>
    <name type="common">White-rot fungus</name>
    <dbReference type="NCBI Taxonomy" id="154538"/>
    <lineage>
        <taxon>Eukaryota</taxon>
        <taxon>Fungi</taxon>
        <taxon>Dikarya</taxon>
        <taxon>Basidiomycota</taxon>
        <taxon>Agaricomycotina</taxon>
        <taxon>Agaricomycetes</taxon>
        <taxon>Polyporales</taxon>
        <taxon>Polyporaceae</taxon>
        <taxon>Trametes</taxon>
    </lineage>
</organism>
<keyword evidence="3" id="KW-1185">Reference proteome</keyword>
<dbReference type="EMBL" id="MNAD01001113">
    <property type="protein sequence ID" value="OJT07870.1"/>
    <property type="molecule type" value="Genomic_DNA"/>
</dbReference>
<dbReference type="AlphaFoldDB" id="A0A1M2VJX0"/>
<sequence>AGCHRQPNGSSTDNKQGARNRSRTARGCALPARRPSNSCCASSMPKEGRNPVLQAERGCWRVSLPANGSGTDDECVQLRARNGQISGTATTRERHTPHRGSYFDHPRGCAPYFGTLRV</sequence>
<protein>
    <submittedName>
        <fullName evidence="2">Uncharacterized protein</fullName>
    </submittedName>
</protein>
<feature type="region of interest" description="Disordered" evidence="1">
    <location>
        <begin position="1"/>
        <end position="48"/>
    </location>
</feature>
<feature type="region of interest" description="Disordered" evidence="1">
    <location>
        <begin position="83"/>
        <end position="106"/>
    </location>
</feature>
<dbReference type="Proteomes" id="UP000184267">
    <property type="component" value="Unassembled WGS sequence"/>
</dbReference>
<evidence type="ECO:0000313" key="3">
    <source>
        <dbReference type="Proteomes" id="UP000184267"/>
    </source>
</evidence>